<protein>
    <submittedName>
        <fullName evidence="2">Uncharacterized protein</fullName>
    </submittedName>
</protein>
<keyword evidence="1" id="KW-1185">Reference proteome</keyword>
<evidence type="ECO:0000313" key="2">
    <source>
        <dbReference type="WBParaSite" id="jg2895"/>
    </source>
</evidence>
<evidence type="ECO:0000313" key="1">
    <source>
        <dbReference type="Proteomes" id="UP000887574"/>
    </source>
</evidence>
<dbReference type="Proteomes" id="UP000887574">
    <property type="component" value="Unplaced"/>
</dbReference>
<name>A0A915E5V9_9BILA</name>
<accession>A0A915E5V9</accession>
<reference evidence="2" key="1">
    <citation type="submission" date="2022-11" db="UniProtKB">
        <authorList>
            <consortium name="WormBaseParasite"/>
        </authorList>
    </citation>
    <scope>IDENTIFICATION</scope>
</reference>
<sequence>MIYTFVFTTFSFFFFSNFRNAICVLLLQLVIQVAGVAEKFNNLDGEGLYKIVLKSIDGGGKEAAISCFRSGHWQLDKWNSSCYSFLLVVIHVAEAAEKTISSDSAQLNNIRLKSMDDDDMLIFSSPLQLNLLRSCTHIISDGTFKYAPNGVEQIYRVFGLVRGNHSTSLVTMLMKKIAAYTPFTEIFSGVSVKLCSFHVKQGLYRKIQSLGLAIEYQNNLVVQKVIRMIGAVQLTSMSEWQACLLILTAEIKAADLVGVTKKKLLDVLHYYE</sequence>
<organism evidence="1 2">
    <name type="scientific">Ditylenchus dipsaci</name>
    <dbReference type="NCBI Taxonomy" id="166011"/>
    <lineage>
        <taxon>Eukaryota</taxon>
        <taxon>Metazoa</taxon>
        <taxon>Ecdysozoa</taxon>
        <taxon>Nematoda</taxon>
        <taxon>Chromadorea</taxon>
        <taxon>Rhabditida</taxon>
        <taxon>Tylenchina</taxon>
        <taxon>Tylenchomorpha</taxon>
        <taxon>Sphaerularioidea</taxon>
        <taxon>Anguinidae</taxon>
        <taxon>Anguininae</taxon>
        <taxon>Ditylenchus</taxon>
    </lineage>
</organism>
<proteinExistence type="predicted"/>
<dbReference type="WBParaSite" id="jg2895">
    <property type="protein sequence ID" value="jg2895"/>
    <property type="gene ID" value="jg2895"/>
</dbReference>
<dbReference type="AlphaFoldDB" id="A0A915E5V9"/>